<name>A0AA88AVB8_FICCA</name>
<evidence type="ECO:0000259" key="8">
    <source>
        <dbReference type="PROSITE" id="PS50245"/>
    </source>
</evidence>
<comment type="caution">
    <text evidence="9">The sequence shown here is derived from an EMBL/GenBank/DDBJ whole genome shotgun (WGS) entry which is preliminary data.</text>
</comment>
<dbReference type="CDD" id="cd17044">
    <property type="entry name" value="Ubl_TBCE"/>
    <property type="match status" value="1"/>
</dbReference>
<dbReference type="Pfam" id="PF01302">
    <property type="entry name" value="CAP_GLY"/>
    <property type="match status" value="1"/>
</dbReference>
<keyword evidence="4" id="KW-0433">Leucine-rich repeat</keyword>
<evidence type="ECO:0000256" key="6">
    <source>
        <dbReference type="ARBA" id="ARBA00023186"/>
    </source>
</evidence>
<dbReference type="PROSITE" id="PS51450">
    <property type="entry name" value="LRR"/>
    <property type="match status" value="3"/>
</dbReference>
<dbReference type="GO" id="GO:0005737">
    <property type="term" value="C:cytoplasm"/>
    <property type="evidence" value="ECO:0007669"/>
    <property type="project" value="UniProtKB-SubCell"/>
</dbReference>
<feature type="domain" description="CAP-Gly" evidence="8">
    <location>
        <begin position="28"/>
        <end position="71"/>
    </location>
</feature>
<dbReference type="InterPro" id="IPR029071">
    <property type="entry name" value="Ubiquitin-like_domsf"/>
</dbReference>
<evidence type="ECO:0000256" key="2">
    <source>
        <dbReference type="ARBA" id="ARBA00006286"/>
    </source>
</evidence>
<dbReference type="SUPFAM" id="SSF52058">
    <property type="entry name" value="L domain-like"/>
    <property type="match status" value="1"/>
</dbReference>
<dbReference type="FunFam" id="3.80.10.10:FF:000882">
    <property type="entry name" value="Tubulin-folding cofactor E"/>
    <property type="match status" value="1"/>
</dbReference>
<dbReference type="InterPro" id="IPR044079">
    <property type="entry name" value="Ubl_TBCE"/>
</dbReference>
<dbReference type="InterPro" id="IPR036859">
    <property type="entry name" value="CAP-Gly_dom_sf"/>
</dbReference>
<evidence type="ECO:0000313" key="9">
    <source>
        <dbReference type="EMBL" id="GMN52816.1"/>
    </source>
</evidence>
<dbReference type="PANTHER" id="PTHR18849:SF0">
    <property type="entry name" value="CILIA- AND FLAGELLA-ASSOCIATED PROTEIN 410-RELATED"/>
    <property type="match status" value="1"/>
</dbReference>
<evidence type="ECO:0000256" key="7">
    <source>
        <dbReference type="ARBA" id="ARBA00026055"/>
    </source>
</evidence>
<dbReference type="PROSITE" id="PS00845">
    <property type="entry name" value="CAP_GLY_1"/>
    <property type="match status" value="1"/>
</dbReference>
<sequence length="534" mass="59038">MEESEFKLGQRVHSTGDPRRIGTVTYVGLVQSYSGIWVGVDWDNGDGKHDGSINGVRYFHAKSQRSGSFARPHTLSSGISLLQALRLRYQGDSTQEEEDEMYVLSAGNKRVSIQLVGKDKVQDKLSRFEELTGASLSFLGVSSPGSPGDIGNVVPNLKELDLTGNLLSDWKDVGTICRELPNLQVLNLSYNLMVQDVVQLPQLESIRVLVLNDTDVNWAKVEILKQSLPAIEELHLMGNNISTIDPPSSLTVQGFDSLRLLNLEDNCIADWNEILKLSQLRSLEQLHLNKNNLNRVFYPDNDTIHELSSDCELHEENDEPFQNLRCLLLGANNLEDPAPIDALNSFPKLVDIRLSDNPIADPGRGGIPRFVLIARLAKVEVLNGSEVSNRERKESEIRYVRLVMSKLQGNLEDIQRLHPRFAELKEFHGIDDEKPSTGADGPQKMASGLLSITLKCVGASIGEKAPLTKKLPGATTVGKLKILCESFFKLKSVKLKLFLQEEGSPLPILLDDEMASLMDVGIGNGSTILVDEES</sequence>
<dbReference type="SUPFAM" id="SSF54236">
    <property type="entry name" value="Ubiquitin-like"/>
    <property type="match status" value="1"/>
</dbReference>
<proteinExistence type="inferred from homology"/>
<evidence type="ECO:0000256" key="3">
    <source>
        <dbReference type="ARBA" id="ARBA00022490"/>
    </source>
</evidence>
<gene>
    <name evidence="9" type="ORF">TIFTF001_021959</name>
</gene>
<evidence type="ECO:0000256" key="1">
    <source>
        <dbReference type="ARBA" id="ARBA00004496"/>
    </source>
</evidence>
<protein>
    <recommendedName>
        <fullName evidence="8">CAP-Gly domain-containing protein</fullName>
    </recommendedName>
</protein>
<dbReference type="InterPro" id="IPR000938">
    <property type="entry name" value="CAP-Gly_domain"/>
</dbReference>
<comment type="subunit">
    <text evidence="7">Supercomplex made of cofactors A to E. Cofactors A and D function by capturing and stabilizing tubulin in a quasi-native conformation. Cofactor E binds to the cofactor D-tubulin complex; interaction with cofactor C then causes the release of tubulin polypeptides that are committed to the native state.</text>
</comment>
<evidence type="ECO:0000256" key="5">
    <source>
        <dbReference type="ARBA" id="ARBA00022737"/>
    </source>
</evidence>
<organism evidence="9 10">
    <name type="scientific">Ficus carica</name>
    <name type="common">Common fig</name>
    <dbReference type="NCBI Taxonomy" id="3494"/>
    <lineage>
        <taxon>Eukaryota</taxon>
        <taxon>Viridiplantae</taxon>
        <taxon>Streptophyta</taxon>
        <taxon>Embryophyta</taxon>
        <taxon>Tracheophyta</taxon>
        <taxon>Spermatophyta</taxon>
        <taxon>Magnoliopsida</taxon>
        <taxon>eudicotyledons</taxon>
        <taxon>Gunneridae</taxon>
        <taxon>Pentapetalae</taxon>
        <taxon>rosids</taxon>
        <taxon>fabids</taxon>
        <taxon>Rosales</taxon>
        <taxon>Moraceae</taxon>
        <taxon>Ficeae</taxon>
        <taxon>Ficus</taxon>
    </lineage>
</organism>
<dbReference type="InterPro" id="IPR032675">
    <property type="entry name" value="LRR_dom_sf"/>
</dbReference>
<dbReference type="PROSITE" id="PS50245">
    <property type="entry name" value="CAP_GLY_2"/>
    <property type="match status" value="1"/>
</dbReference>
<dbReference type="InterPro" id="IPR001611">
    <property type="entry name" value="Leu-rich_rpt"/>
</dbReference>
<dbReference type="Gene3D" id="3.80.10.10">
    <property type="entry name" value="Ribonuclease Inhibitor"/>
    <property type="match status" value="3"/>
</dbReference>
<keyword evidence="10" id="KW-1185">Reference proteome</keyword>
<comment type="similarity">
    <text evidence="2">Belongs to the TBCE family.</text>
</comment>
<reference evidence="9" key="1">
    <citation type="submission" date="2023-07" db="EMBL/GenBank/DDBJ databases">
        <title>draft genome sequence of fig (Ficus carica).</title>
        <authorList>
            <person name="Takahashi T."/>
            <person name="Nishimura K."/>
        </authorList>
    </citation>
    <scope>NUCLEOTIDE SEQUENCE</scope>
</reference>
<dbReference type="FunFam" id="2.30.30.190:FF:000016">
    <property type="entry name" value="Tubulin-folding cofactor E"/>
    <property type="match status" value="1"/>
</dbReference>
<dbReference type="SUPFAM" id="SSF74924">
    <property type="entry name" value="Cap-Gly domain"/>
    <property type="match status" value="1"/>
</dbReference>
<dbReference type="FunFam" id="3.80.10.10:FF:000752">
    <property type="entry name" value="Tubulin-folding cofactor E"/>
    <property type="match status" value="1"/>
</dbReference>
<dbReference type="FunFam" id="3.10.20.90:FF:000187">
    <property type="entry name" value="Tubulin-folding cofactor E"/>
    <property type="match status" value="1"/>
</dbReference>
<dbReference type="Gene3D" id="2.30.30.190">
    <property type="entry name" value="CAP Gly-rich-like domain"/>
    <property type="match status" value="1"/>
</dbReference>
<keyword evidence="3" id="KW-0963">Cytoplasm</keyword>
<dbReference type="Gene3D" id="3.10.20.90">
    <property type="entry name" value="Phosphatidylinositol 3-kinase Catalytic Subunit, Chain A, domain 1"/>
    <property type="match status" value="1"/>
</dbReference>
<accession>A0AA88AVB8</accession>
<dbReference type="SMART" id="SM01052">
    <property type="entry name" value="CAP_GLY"/>
    <property type="match status" value="1"/>
</dbReference>
<evidence type="ECO:0000313" key="10">
    <source>
        <dbReference type="Proteomes" id="UP001187192"/>
    </source>
</evidence>
<keyword evidence="5" id="KW-0677">Repeat</keyword>
<evidence type="ECO:0000256" key="4">
    <source>
        <dbReference type="ARBA" id="ARBA00022614"/>
    </source>
</evidence>
<dbReference type="Proteomes" id="UP001187192">
    <property type="component" value="Unassembled WGS sequence"/>
</dbReference>
<dbReference type="PANTHER" id="PTHR18849">
    <property type="entry name" value="LEUCINE RICH REPEAT PROTEIN"/>
    <property type="match status" value="1"/>
</dbReference>
<dbReference type="AlphaFoldDB" id="A0AA88AVB8"/>
<keyword evidence="6" id="KW-0143">Chaperone</keyword>
<dbReference type="EMBL" id="BTGU01000043">
    <property type="protein sequence ID" value="GMN52816.1"/>
    <property type="molecule type" value="Genomic_DNA"/>
</dbReference>
<comment type="subcellular location">
    <subcellularLocation>
        <location evidence="1">Cytoplasm</location>
    </subcellularLocation>
</comment>